<proteinExistence type="predicted"/>
<feature type="domain" description="Outer membrane protein beta-barrel" evidence="2">
    <location>
        <begin position="19"/>
        <end position="158"/>
    </location>
</feature>
<dbReference type="EMBL" id="AP018694">
    <property type="protein sequence ID" value="BBE16379.1"/>
    <property type="molecule type" value="Genomic_DNA"/>
</dbReference>
<dbReference type="SUPFAM" id="SSF56925">
    <property type="entry name" value="OMPA-like"/>
    <property type="match status" value="1"/>
</dbReference>
<dbReference type="InterPro" id="IPR011250">
    <property type="entry name" value="OMP/PagP_B-barrel"/>
</dbReference>
<protein>
    <recommendedName>
        <fullName evidence="2">Outer membrane protein beta-barrel domain-containing protein</fullName>
    </recommendedName>
</protein>
<dbReference type="Pfam" id="PF13568">
    <property type="entry name" value="OMP_b-brl_2"/>
    <property type="match status" value="1"/>
</dbReference>
<reference evidence="3" key="1">
    <citation type="journal article" date="2020" name="Int. J. Syst. Evol. Microbiol.">
        <title>Aquipluma nitroreducens gen. nov. sp. nov., a novel facultatively anaerobic bacterium isolated from a freshwater lake.</title>
        <authorList>
            <person name="Watanabe M."/>
            <person name="Kojima H."/>
            <person name="Fukui M."/>
        </authorList>
    </citation>
    <scope>NUCLEOTIDE SEQUENCE</scope>
    <source>
        <strain evidence="3">MeG22</strain>
    </source>
</reference>
<dbReference type="KEGG" id="anf:AQPE_0517"/>
<evidence type="ECO:0000313" key="3">
    <source>
        <dbReference type="EMBL" id="BBE16379.1"/>
    </source>
</evidence>
<evidence type="ECO:0000256" key="1">
    <source>
        <dbReference type="SAM" id="SignalP"/>
    </source>
</evidence>
<sequence>MKKLTILILLAIVAITGNAQDFFDFGPKIGMNTSKISTHMSDYNAEAVNSYQFGAFARFNLGRLYLQPEAYSNSKKGKVISASDLGLSTINSFDLKTIDVPVLLGLKIIDQKALNLRVLAGPTFSFLTDKSVKGQLTEDNLKNSFFGWQYGVGIDFLFLSLDVRKESFSNNLYDTPNFDFDTKNGTFVISLGMKLF</sequence>
<keyword evidence="4" id="KW-1185">Reference proteome</keyword>
<dbReference type="InterPro" id="IPR025665">
    <property type="entry name" value="Beta-barrel_OMP_2"/>
</dbReference>
<name>A0A5K7S4F4_9BACT</name>
<feature type="signal peptide" evidence="1">
    <location>
        <begin position="1"/>
        <end position="19"/>
    </location>
</feature>
<evidence type="ECO:0000259" key="2">
    <source>
        <dbReference type="Pfam" id="PF13568"/>
    </source>
</evidence>
<dbReference type="Proteomes" id="UP001193389">
    <property type="component" value="Chromosome"/>
</dbReference>
<feature type="chain" id="PRO_5024301433" description="Outer membrane protein beta-barrel domain-containing protein" evidence="1">
    <location>
        <begin position="20"/>
        <end position="196"/>
    </location>
</feature>
<accession>A0A5K7S4F4</accession>
<gene>
    <name evidence="3" type="ORF">AQPE_0517</name>
</gene>
<dbReference type="RefSeq" id="WP_318349460.1">
    <property type="nucleotide sequence ID" value="NZ_AP018694.1"/>
</dbReference>
<evidence type="ECO:0000313" key="4">
    <source>
        <dbReference type="Proteomes" id="UP001193389"/>
    </source>
</evidence>
<keyword evidence="1" id="KW-0732">Signal</keyword>
<organism evidence="3 4">
    <name type="scientific">Aquipluma nitroreducens</name>
    <dbReference type="NCBI Taxonomy" id="2010828"/>
    <lineage>
        <taxon>Bacteria</taxon>
        <taxon>Pseudomonadati</taxon>
        <taxon>Bacteroidota</taxon>
        <taxon>Bacteroidia</taxon>
        <taxon>Marinilabiliales</taxon>
        <taxon>Prolixibacteraceae</taxon>
        <taxon>Aquipluma</taxon>
    </lineage>
</organism>
<dbReference type="AlphaFoldDB" id="A0A5K7S4F4"/>